<gene>
    <name evidence="1" type="ORF">DI533_20590</name>
</gene>
<organism evidence="1 2">
    <name type="scientific">Cereibacter sphaeroides</name>
    <name type="common">Rhodobacter sphaeroides</name>
    <dbReference type="NCBI Taxonomy" id="1063"/>
    <lineage>
        <taxon>Bacteria</taxon>
        <taxon>Pseudomonadati</taxon>
        <taxon>Pseudomonadota</taxon>
        <taxon>Alphaproteobacteria</taxon>
        <taxon>Rhodobacterales</taxon>
        <taxon>Paracoccaceae</taxon>
        <taxon>Cereibacter</taxon>
    </lineage>
</organism>
<reference evidence="1 2" key="1">
    <citation type="submission" date="2017-08" db="EMBL/GenBank/DDBJ databases">
        <title>Infants hospitalized years apart are colonized by the same room-sourced microbial strains.</title>
        <authorList>
            <person name="Brooks B."/>
            <person name="Olm M.R."/>
            <person name="Firek B.A."/>
            <person name="Baker R."/>
            <person name="Thomas B.C."/>
            <person name="Morowitz M.J."/>
            <person name="Banfield J.F."/>
        </authorList>
    </citation>
    <scope>NUCLEOTIDE SEQUENCE [LARGE SCALE GENOMIC DNA]</scope>
    <source>
        <strain evidence="1">S2_003_000_R2_11</strain>
    </source>
</reference>
<name>A0A2W5RWM2_CERSP</name>
<sequence>MINSTGMKAALKQPWQKEPQEFTAEVRVDLDRDVLMVEMPSGATLGLDYTELCKMVARIEARRNA</sequence>
<proteinExistence type="predicted"/>
<evidence type="ECO:0000313" key="1">
    <source>
        <dbReference type="EMBL" id="PZQ95058.1"/>
    </source>
</evidence>
<dbReference type="EMBL" id="QFQS01000010">
    <property type="protein sequence ID" value="PZQ95058.1"/>
    <property type="molecule type" value="Genomic_DNA"/>
</dbReference>
<evidence type="ECO:0000313" key="2">
    <source>
        <dbReference type="Proteomes" id="UP000248975"/>
    </source>
</evidence>
<protein>
    <submittedName>
        <fullName evidence="1">Uncharacterized protein</fullName>
    </submittedName>
</protein>
<dbReference type="Proteomes" id="UP000248975">
    <property type="component" value="Unassembled WGS sequence"/>
</dbReference>
<accession>A0A2W5RWM2</accession>
<comment type="caution">
    <text evidence="1">The sequence shown here is derived from an EMBL/GenBank/DDBJ whole genome shotgun (WGS) entry which is preliminary data.</text>
</comment>
<dbReference type="AlphaFoldDB" id="A0A2W5RWM2"/>